<dbReference type="EMBL" id="ADLK01000022">
    <property type="protein sequence ID" value="KMW18671.1"/>
    <property type="molecule type" value="Genomic_DNA"/>
</dbReference>
<dbReference type="GeneID" id="93163268"/>
<evidence type="ECO:0000313" key="1">
    <source>
        <dbReference type="EMBL" id="KMW18671.1"/>
    </source>
</evidence>
<dbReference type="Proteomes" id="UP000037392">
    <property type="component" value="Unassembled WGS sequence"/>
</dbReference>
<comment type="caution">
    <text evidence="1">The sequence shown here is derived from an EMBL/GenBank/DDBJ whole genome shotgun (WGS) entry which is preliminary data.</text>
</comment>
<accession>A0A0J9C2M6</accession>
<name>A0A0J9C2M6_9FIRM</name>
<organism evidence="1 2">
    <name type="scientific">[Clostridium] citroniae WAL-19142</name>
    <dbReference type="NCBI Taxonomy" id="742734"/>
    <lineage>
        <taxon>Bacteria</taxon>
        <taxon>Bacillati</taxon>
        <taxon>Bacillota</taxon>
        <taxon>Clostridia</taxon>
        <taxon>Lachnospirales</taxon>
        <taxon>Lachnospiraceae</taxon>
        <taxon>Enterocloster</taxon>
    </lineage>
</organism>
<dbReference type="AlphaFoldDB" id="A0A0J9C2M6"/>
<evidence type="ECO:0008006" key="3">
    <source>
        <dbReference type="Google" id="ProtNLM"/>
    </source>
</evidence>
<evidence type="ECO:0000313" key="2">
    <source>
        <dbReference type="Proteomes" id="UP000037392"/>
    </source>
</evidence>
<sequence>MELLEQMRMLLREKTILFGQYEKETLRLDRDDLEAVDEIVEAVNARQAIIEKINGLDREIEAIRDRSSYGSRCYMIGKNRCDYSGLSEAEQILFKDGQDVFTMITRIRDLEAGVPGKMAKIRAQLQSRIKQNNVNGKFTGYLKQMNQGSKGVLYDKRR</sequence>
<proteinExistence type="predicted"/>
<dbReference type="RefSeq" id="WP_007865521.1">
    <property type="nucleotide sequence ID" value="NZ_KQ235878.1"/>
</dbReference>
<dbReference type="OrthoDB" id="1956758at2"/>
<dbReference type="PATRIC" id="fig|742734.4.peg.2975"/>
<reference evidence="1 2" key="1">
    <citation type="submission" date="2011-04" db="EMBL/GenBank/DDBJ databases">
        <title>The Genome Sequence of Clostridium citroniae WAL-19142.</title>
        <authorList>
            <consortium name="The Broad Institute Genome Sequencing Platform"/>
            <person name="Earl A."/>
            <person name="Ward D."/>
            <person name="Feldgarden M."/>
            <person name="Gevers D."/>
            <person name="Warren Y.A."/>
            <person name="Tyrrell K.L."/>
            <person name="Citron D.M."/>
            <person name="Goldstein E.J."/>
            <person name="Daigneault M."/>
            <person name="Allen-Vercoe E."/>
            <person name="Young S.K."/>
            <person name="Zeng Q."/>
            <person name="Gargeya S."/>
            <person name="Fitzgerald M."/>
            <person name="Haas B."/>
            <person name="Abouelleil A."/>
            <person name="Alvarado L."/>
            <person name="Arachchi H.M."/>
            <person name="Berlin A."/>
            <person name="Brown A."/>
            <person name="Chapman S.B."/>
            <person name="Chen Z."/>
            <person name="Dunbar C."/>
            <person name="Freedman E."/>
            <person name="Gearin G."/>
            <person name="Gellesch M."/>
            <person name="Goldberg J."/>
            <person name="Griggs A."/>
            <person name="Gujja S."/>
            <person name="Heilman E.R."/>
            <person name="Heiman D."/>
            <person name="Howarth C."/>
            <person name="Larson L."/>
            <person name="Lui A."/>
            <person name="MacDonald P.J."/>
            <person name="Mehta T."/>
            <person name="Montmayeur A."/>
            <person name="Murphy C."/>
            <person name="Neiman D."/>
            <person name="Pearson M."/>
            <person name="Priest M."/>
            <person name="Roberts A."/>
            <person name="Saif S."/>
            <person name="Shea T."/>
            <person name="Shenoy N."/>
            <person name="Sisk P."/>
            <person name="Stolte C."/>
            <person name="Sykes S."/>
            <person name="White J."/>
            <person name="Yandava C."/>
            <person name="Wortman J."/>
            <person name="Nusbaum C."/>
            <person name="Birren B."/>
        </authorList>
    </citation>
    <scope>NUCLEOTIDE SEQUENCE [LARGE SCALE GENOMIC DNA]</scope>
    <source>
        <strain evidence="1 2">WAL-19142</strain>
    </source>
</reference>
<gene>
    <name evidence="1" type="ORF">HMPREF9470_02775</name>
</gene>
<protein>
    <recommendedName>
        <fullName evidence="3">FlgN protein</fullName>
    </recommendedName>
</protein>